<name>A0A2T1GEZ7_9CYAN</name>
<proteinExistence type="predicted"/>
<sequence>ITIVSILAYQFEFVRYRRLRPILKLDRFSIRWRTQQSRFATDLNFYIYFYAIIEIEKLVIIESISILILVKSWAKYINL</sequence>
<evidence type="ECO:0000313" key="2">
    <source>
        <dbReference type="Proteomes" id="UP000238937"/>
    </source>
</evidence>
<keyword evidence="2" id="KW-1185">Reference proteome</keyword>
<dbReference type="EMBL" id="PVWO01000146">
    <property type="protein sequence ID" value="PSB56079.1"/>
    <property type="molecule type" value="Genomic_DNA"/>
</dbReference>
<comment type="caution">
    <text evidence="1">The sequence shown here is derived from an EMBL/GenBank/DDBJ whole genome shotgun (WGS) entry which is preliminary data.</text>
</comment>
<dbReference type="AlphaFoldDB" id="A0A2T1GEZ7"/>
<accession>A0A2T1GEZ7</accession>
<reference evidence="1 2" key="1">
    <citation type="submission" date="2018-03" db="EMBL/GenBank/DDBJ databases">
        <title>The ancient ancestry and fast evolution of plastids.</title>
        <authorList>
            <person name="Moore K.R."/>
            <person name="Magnabosco C."/>
            <person name="Momper L."/>
            <person name="Gold D.A."/>
            <person name="Bosak T."/>
            <person name="Fournier G.P."/>
        </authorList>
    </citation>
    <scope>NUCLEOTIDE SEQUENCE [LARGE SCALE GENOMIC DNA]</scope>
    <source>
        <strain evidence="1 2">CCALA 037</strain>
    </source>
</reference>
<dbReference type="Proteomes" id="UP000238937">
    <property type="component" value="Unassembled WGS sequence"/>
</dbReference>
<evidence type="ECO:0000313" key="1">
    <source>
        <dbReference type="EMBL" id="PSB56079.1"/>
    </source>
</evidence>
<gene>
    <name evidence="1" type="ORF">C7B77_12980</name>
</gene>
<feature type="non-terminal residue" evidence="1">
    <location>
        <position position="1"/>
    </location>
</feature>
<protein>
    <submittedName>
        <fullName evidence="1">Uncharacterized protein</fullName>
    </submittedName>
</protein>
<organism evidence="1 2">
    <name type="scientific">Chamaesiphon polymorphus CCALA 037</name>
    <dbReference type="NCBI Taxonomy" id="2107692"/>
    <lineage>
        <taxon>Bacteria</taxon>
        <taxon>Bacillati</taxon>
        <taxon>Cyanobacteriota</taxon>
        <taxon>Cyanophyceae</taxon>
        <taxon>Gomontiellales</taxon>
        <taxon>Chamaesiphonaceae</taxon>
        <taxon>Chamaesiphon</taxon>
    </lineage>
</organism>
<dbReference type="RefSeq" id="WP_219892133.1">
    <property type="nucleotide sequence ID" value="NZ_PVWO01000146.1"/>
</dbReference>